<proteinExistence type="predicted"/>
<dbReference type="EMBL" id="MU825885">
    <property type="protein sequence ID" value="KAJ7384712.1"/>
    <property type="molecule type" value="Genomic_DNA"/>
</dbReference>
<evidence type="ECO:0000313" key="2">
    <source>
        <dbReference type="EMBL" id="KAJ7384712.1"/>
    </source>
</evidence>
<evidence type="ECO:0000313" key="3">
    <source>
        <dbReference type="Proteomes" id="UP001163046"/>
    </source>
</evidence>
<comment type="caution">
    <text evidence="2">The sequence shown here is derived from an EMBL/GenBank/DDBJ whole genome shotgun (WGS) entry which is preliminary data.</text>
</comment>
<name>A0A9W9ZN42_9CNID</name>
<gene>
    <name evidence="2" type="ORF">OS493_020296</name>
</gene>
<keyword evidence="3" id="KW-1185">Reference proteome</keyword>
<reference evidence="2" key="1">
    <citation type="submission" date="2023-01" db="EMBL/GenBank/DDBJ databases">
        <title>Genome assembly of the deep-sea coral Lophelia pertusa.</title>
        <authorList>
            <person name="Herrera S."/>
            <person name="Cordes E."/>
        </authorList>
    </citation>
    <scope>NUCLEOTIDE SEQUENCE</scope>
    <source>
        <strain evidence="2">USNM1676648</strain>
        <tissue evidence="2">Polyp</tissue>
    </source>
</reference>
<dbReference type="Proteomes" id="UP001163046">
    <property type="component" value="Unassembled WGS sequence"/>
</dbReference>
<accession>A0A9W9ZN42</accession>
<evidence type="ECO:0000256" key="1">
    <source>
        <dbReference type="SAM" id="MobiDB-lite"/>
    </source>
</evidence>
<feature type="region of interest" description="Disordered" evidence="1">
    <location>
        <begin position="176"/>
        <end position="196"/>
    </location>
</feature>
<sequence length="196" mass="22453">MADRSPIPANPSKKRMTRHLSFEPKAIEYIWVKREELTKAAAVNKKSKRSAATWLKTKLLDAAEVVAQRRMRSKVLPARKSSPKAFLSSLRRRQNHYSLNKQTESEHGQTYSQQSAMAVRSPIPANLSKKIMTRDVSFEPKAIEYIWVKREEFTKPAAVKQERQEICCVLVEDETTRPRPPLPAAKNAETRCNHGQ</sequence>
<protein>
    <submittedName>
        <fullName evidence="2">Uncharacterized protein</fullName>
    </submittedName>
</protein>
<organism evidence="2 3">
    <name type="scientific">Desmophyllum pertusum</name>
    <dbReference type="NCBI Taxonomy" id="174260"/>
    <lineage>
        <taxon>Eukaryota</taxon>
        <taxon>Metazoa</taxon>
        <taxon>Cnidaria</taxon>
        <taxon>Anthozoa</taxon>
        <taxon>Hexacorallia</taxon>
        <taxon>Scleractinia</taxon>
        <taxon>Caryophylliina</taxon>
        <taxon>Caryophylliidae</taxon>
        <taxon>Desmophyllum</taxon>
    </lineage>
</organism>
<dbReference type="AlphaFoldDB" id="A0A9W9ZN42"/>